<dbReference type="Gene3D" id="1.10.1040.20">
    <property type="entry name" value="ProC-like, C-terminal domain"/>
    <property type="match status" value="1"/>
</dbReference>
<dbReference type="InterPro" id="IPR028939">
    <property type="entry name" value="P5C_Rdtase_cat_N"/>
</dbReference>
<reference evidence="3 4" key="1">
    <citation type="submission" date="2019-03" db="EMBL/GenBank/DDBJ databases">
        <title>Genomic Encyclopedia of Archaeal and Bacterial Type Strains, Phase II (KMG-II): from individual species to whole genera.</title>
        <authorList>
            <person name="Goeker M."/>
        </authorList>
    </citation>
    <scope>NUCLEOTIDE SEQUENCE [LARGE SCALE GENOMIC DNA]</scope>
    <source>
        <strain evidence="3 4">DSM 28353</strain>
    </source>
</reference>
<dbReference type="Proteomes" id="UP000295292">
    <property type="component" value="Unassembled WGS sequence"/>
</dbReference>
<dbReference type="OrthoDB" id="9810755at2"/>
<evidence type="ECO:0000259" key="2">
    <source>
        <dbReference type="Pfam" id="PF10728"/>
    </source>
</evidence>
<accession>A0A4R6WEP5</accession>
<gene>
    <name evidence="3" type="ORF">CLV99_3245</name>
</gene>
<dbReference type="RefSeq" id="WP_133585454.1">
    <property type="nucleotide sequence ID" value="NZ_SNYV01000015.1"/>
</dbReference>
<feature type="domain" description="DUF2520" evidence="2">
    <location>
        <begin position="124"/>
        <end position="247"/>
    </location>
</feature>
<keyword evidence="4" id="KW-1185">Reference proteome</keyword>
<dbReference type="SUPFAM" id="SSF48179">
    <property type="entry name" value="6-phosphogluconate dehydrogenase C-terminal domain-like"/>
    <property type="match status" value="1"/>
</dbReference>
<evidence type="ECO:0000313" key="4">
    <source>
        <dbReference type="Proteomes" id="UP000295292"/>
    </source>
</evidence>
<comment type="caution">
    <text evidence="3">The sequence shown here is derived from an EMBL/GenBank/DDBJ whole genome shotgun (WGS) entry which is preliminary data.</text>
</comment>
<dbReference type="InterPro" id="IPR036291">
    <property type="entry name" value="NAD(P)-bd_dom_sf"/>
</dbReference>
<evidence type="ECO:0000259" key="1">
    <source>
        <dbReference type="Pfam" id="PF03807"/>
    </source>
</evidence>
<dbReference type="InterPro" id="IPR037108">
    <property type="entry name" value="TM1727-like_C_sf"/>
</dbReference>
<dbReference type="Gene3D" id="3.40.50.720">
    <property type="entry name" value="NAD(P)-binding Rossmann-like Domain"/>
    <property type="match status" value="1"/>
</dbReference>
<proteinExistence type="predicted"/>
<dbReference type="InterPro" id="IPR018931">
    <property type="entry name" value="DUF2520"/>
</dbReference>
<organism evidence="3 4">
    <name type="scientific">Sphingobacterium yanglingense</name>
    <dbReference type="NCBI Taxonomy" id="1437280"/>
    <lineage>
        <taxon>Bacteria</taxon>
        <taxon>Pseudomonadati</taxon>
        <taxon>Bacteroidota</taxon>
        <taxon>Sphingobacteriia</taxon>
        <taxon>Sphingobacteriales</taxon>
        <taxon>Sphingobacteriaceae</taxon>
        <taxon>Sphingobacterium</taxon>
    </lineage>
</organism>
<feature type="domain" description="Pyrroline-5-carboxylate reductase catalytic N-terminal" evidence="1">
    <location>
        <begin position="2"/>
        <end position="83"/>
    </location>
</feature>
<dbReference type="PANTHER" id="PTHR40459">
    <property type="entry name" value="CONSERVED HYPOTHETICAL ALANINE AND LEUCINE RICH PROTEIN"/>
    <property type="match status" value="1"/>
</dbReference>
<dbReference type="PANTHER" id="PTHR40459:SF1">
    <property type="entry name" value="CONSERVED HYPOTHETICAL ALANINE AND LEUCINE RICH PROTEIN"/>
    <property type="match status" value="1"/>
</dbReference>
<name>A0A4R6WEP5_9SPHI</name>
<dbReference type="EMBL" id="SNYV01000015">
    <property type="protein sequence ID" value="TDQ76652.1"/>
    <property type="molecule type" value="Genomic_DNA"/>
</dbReference>
<dbReference type="InterPro" id="IPR008927">
    <property type="entry name" value="6-PGluconate_DH-like_C_sf"/>
</dbReference>
<protein>
    <submittedName>
        <fullName evidence="3">Putative short-subunit dehydrogenase-like oxidoreductase (DUF2520 family)</fullName>
    </submittedName>
</protein>
<dbReference type="Pfam" id="PF10728">
    <property type="entry name" value="DUF2520"/>
    <property type="match status" value="1"/>
</dbReference>
<dbReference type="AlphaFoldDB" id="A0A4R6WEP5"/>
<sequence>MTIVILGSGNVASHLARALYHNGHQIIQTYSRQSANARALADAVNAIPISDLKDMDCNADIYVIAVTDTAIPQIIADMPEITTGTVIHTSGATPLDVLNRFTNYGVIYPAQSISKQIEIDMSLIPVGIEANTSETFQLLTDLMTPVAPHIFACNSQQRLALHVAAVLVNNFANALFNMAQGILEREQLDFSLLRPIILETANKVQNHLPSEVQTGPASRNDLGTINRHLQFLSYSNELTEIYQHLSTFITKSRQK</sequence>
<dbReference type="SUPFAM" id="SSF51735">
    <property type="entry name" value="NAD(P)-binding Rossmann-fold domains"/>
    <property type="match status" value="1"/>
</dbReference>
<evidence type="ECO:0000313" key="3">
    <source>
        <dbReference type="EMBL" id="TDQ76652.1"/>
    </source>
</evidence>
<dbReference type="Pfam" id="PF03807">
    <property type="entry name" value="F420_oxidored"/>
    <property type="match status" value="1"/>
</dbReference>